<feature type="domain" description="Arm DNA-binding" evidence="1">
    <location>
        <begin position="12"/>
        <end position="91"/>
    </location>
</feature>
<dbReference type="RefSeq" id="WP_370482818.1">
    <property type="nucleotide sequence ID" value="NZ_JBEOQA010000002.1"/>
</dbReference>
<dbReference type="Pfam" id="PF17293">
    <property type="entry name" value="Arm-DNA-bind_5"/>
    <property type="match status" value="1"/>
</dbReference>
<keyword evidence="2" id="KW-0238">DNA-binding</keyword>
<organism evidence="2 3">
    <name type="scientific">Sphingobacterium thalpophilum</name>
    <dbReference type="NCBI Taxonomy" id="259"/>
    <lineage>
        <taxon>Bacteria</taxon>
        <taxon>Pseudomonadati</taxon>
        <taxon>Bacteroidota</taxon>
        <taxon>Sphingobacteriia</taxon>
        <taxon>Sphingobacteriales</taxon>
        <taxon>Sphingobacteriaceae</taxon>
        <taxon>Sphingobacterium</taxon>
    </lineage>
</organism>
<sequence>MKAQHCTFGVIFYLKKQKTTAEGKAPIYARVTVNGKRTEISVKRSLALSGWDVKKGLAKGSRQETAELNRFLDRFKAKIIDAYQELVLLGGTVDGAVIRERVTGASCNGGFKIRANARRSDGVP</sequence>
<name>A0ABV4HI05_9SPHI</name>
<dbReference type="InterPro" id="IPR035386">
    <property type="entry name" value="Arm-DNA-bind_5"/>
</dbReference>
<evidence type="ECO:0000259" key="1">
    <source>
        <dbReference type="Pfam" id="PF17293"/>
    </source>
</evidence>
<accession>A0ABV4HI05</accession>
<protein>
    <submittedName>
        <fullName evidence="2">Arm DNA-binding domain-containing protein</fullName>
    </submittedName>
</protein>
<dbReference type="Proteomes" id="UP001566204">
    <property type="component" value="Unassembled WGS sequence"/>
</dbReference>
<evidence type="ECO:0000313" key="2">
    <source>
        <dbReference type="EMBL" id="MEZ0454181.1"/>
    </source>
</evidence>
<keyword evidence="3" id="KW-1185">Reference proteome</keyword>
<dbReference type="GO" id="GO:0003677">
    <property type="term" value="F:DNA binding"/>
    <property type="evidence" value="ECO:0007669"/>
    <property type="project" value="UniProtKB-KW"/>
</dbReference>
<evidence type="ECO:0000313" key="3">
    <source>
        <dbReference type="Proteomes" id="UP001566204"/>
    </source>
</evidence>
<comment type="caution">
    <text evidence="2">The sequence shown here is derived from an EMBL/GenBank/DDBJ whole genome shotgun (WGS) entry which is preliminary data.</text>
</comment>
<proteinExistence type="predicted"/>
<gene>
    <name evidence="2" type="ORF">ABTW24_21500</name>
</gene>
<dbReference type="EMBL" id="JBEOQB010000007">
    <property type="protein sequence ID" value="MEZ0454181.1"/>
    <property type="molecule type" value="Genomic_DNA"/>
</dbReference>
<reference evidence="2 3" key="1">
    <citation type="submission" date="2024-06" db="EMBL/GenBank/DDBJ databases">
        <title>Soil Sphingobacterium thalpophilum.</title>
        <authorList>
            <person name="Yang J."/>
            <person name="Li J."/>
        </authorList>
    </citation>
    <scope>NUCLEOTIDE SEQUENCE [LARGE SCALE GENOMIC DNA]</scope>
    <source>
        <strain evidence="2 3">22g91tb</strain>
    </source>
</reference>